<sequence length="794" mass="90375">MYMEAVYGEGKTSREHSVHPDLPPDIDCSLPPGHELDRMVPDDDKQLGEVLRAIKKLPDRKATGVDIIGNEALKMVGDIITPHLENIFPACLVKCYYPNFLKLSRTILFPKPEKDAHLPTSYRPIALLTSIGKLLEKVILERLRRALNLLPKSLALPLRQFGGLAGKSTTAALHNLLNFVHIGLAKKLKVSVLGLDITGAFPHTDRNKLLKMLADKGVPGYIIKIIWSWMCNRMTVLEIPGHEGQVYFENGGLPQGSCLSPTLFLIFASPLFDVDPFHFSHAFNIFAFVDDTYITVRSTKFETNCKVLAWVHGQLQNWAMGNAVTFDPQKYHLLHFLGPDDGVRMIKTRPSIDDLPPDERLFDEKEPFIKILGVLVDNRLSWKFHIDHVVSRVSKSMRALKQMSGSTWGPDLQRMRMLYTSQIQSAFSYASPAWFITGLSRRKPGTLSAKQVSVLDKLQEECLYEISGAMKGTSAHVIRKELCIPKMSVYLKMRTLAYIAKRTYHCPNYCEFEKERMATLTYPPKNLKERFEHHPLQQLQTQADKVIEAAKERLEYHHGHEDMLEKWSKAKTRNRAIDKITWLAVHAWCSVEWERYREDWDKTHSWARPLALAEPWGFDSLLYYDDLSRKECTVLLHCRTGNIGLAANLHSRALHPTESCPLCGKDRHTIEHLFVHCTGRDCYGNDMTKRRATLYKNTAGLTDLHLIFAEYPEEAVRFAFKTFGIPQFTKASWKVTEAKRWGGSQANKRGRSEATAGAGVDQDAPVKKRKRHIHLDLRRGNFLPVAATFDEAAA</sequence>
<evidence type="ECO:0000256" key="3">
    <source>
        <dbReference type="SAM" id="MobiDB-lite"/>
    </source>
</evidence>
<protein>
    <recommendedName>
        <fullName evidence="4">Reverse transcriptase domain-containing protein</fullName>
    </recommendedName>
</protein>
<evidence type="ECO:0000313" key="5">
    <source>
        <dbReference type="EMBL" id="KAL2284800.1"/>
    </source>
</evidence>
<dbReference type="Pfam" id="PF00078">
    <property type="entry name" value="RVT_1"/>
    <property type="match status" value="1"/>
</dbReference>
<organism evidence="5 6">
    <name type="scientific">Diaporthe vaccinii</name>
    <dbReference type="NCBI Taxonomy" id="105482"/>
    <lineage>
        <taxon>Eukaryota</taxon>
        <taxon>Fungi</taxon>
        <taxon>Dikarya</taxon>
        <taxon>Ascomycota</taxon>
        <taxon>Pezizomycotina</taxon>
        <taxon>Sordariomycetes</taxon>
        <taxon>Sordariomycetidae</taxon>
        <taxon>Diaporthales</taxon>
        <taxon>Diaporthaceae</taxon>
        <taxon>Diaporthe</taxon>
        <taxon>Diaporthe eres species complex</taxon>
    </lineage>
</organism>
<feature type="region of interest" description="Disordered" evidence="3">
    <location>
        <begin position="742"/>
        <end position="765"/>
    </location>
</feature>
<evidence type="ECO:0000259" key="4">
    <source>
        <dbReference type="PROSITE" id="PS50878"/>
    </source>
</evidence>
<dbReference type="InterPro" id="IPR000477">
    <property type="entry name" value="RT_dom"/>
</dbReference>
<keyword evidence="2" id="KW-0496">Mitochondrion</keyword>
<dbReference type="PANTHER" id="PTHR33481:SF1">
    <property type="entry name" value="ENDONUCLEASE_EXONUCLEASE_PHOSPHATASE DOMAIN-CONTAINING PROTEIN-RELATED"/>
    <property type="match status" value="1"/>
</dbReference>
<dbReference type="SUPFAM" id="SSF56672">
    <property type="entry name" value="DNA/RNA polymerases"/>
    <property type="match status" value="1"/>
</dbReference>
<name>A0ABR4ER45_9PEZI</name>
<proteinExistence type="predicted"/>
<dbReference type="InterPro" id="IPR043502">
    <property type="entry name" value="DNA/RNA_pol_sf"/>
</dbReference>
<dbReference type="PANTHER" id="PTHR33481">
    <property type="entry name" value="REVERSE TRANSCRIPTASE"/>
    <property type="match status" value="1"/>
</dbReference>
<evidence type="ECO:0000256" key="2">
    <source>
        <dbReference type="ARBA" id="ARBA00023128"/>
    </source>
</evidence>
<comment type="caution">
    <text evidence="5">The sequence shown here is derived from an EMBL/GenBank/DDBJ whole genome shotgun (WGS) entry which is preliminary data.</text>
</comment>
<dbReference type="EMBL" id="JBAWTH010000034">
    <property type="protein sequence ID" value="KAL2284800.1"/>
    <property type="molecule type" value="Genomic_DNA"/>
</dbReference>
<evidence type="ECO:0000256" key="1">
    <source>
        <dbReference type="ARBA" id="ARBA00004173"/>
    </source>
</evidence>
<comment type="subcellular location">
    <subcellularLocation>
        <location evidence="1">Mitochondrion</location>
    </subcellularLocation>
</comment>
<reference evidence="5 6" key="1">
    <citation type="submission" date="2024-03" db="EMBL/GenBank/DDBJ databases">
        <title>A high-quality draft genome sequence of Diaporthe vaccinii, a causative agent of upright dieback and viscid rot disease in cranberry plants.</title>
        <authorList>
            <person name="Sarrasin M."/>
            <person name="Lang B.F."/>
            <person name="Burger G."/>
        </authorList>
    </citation>
    <scope>NUCLEOTIDE SEQUENCE [LARGE SCALE GENOMIC DNA]</scope>
    <source>
        <strain evidence="5 6">IS7</strain>
    </source>
</reference>
<dbReference type="CDD" id="cd01650">
    <property type="entry name" value="RT_nLTR_like"/>
    <property type="match status" value="1"/>
</dbReference>
<dbReference type="PROSITE" id="PS50878">
    <property type="entry name" value="RT_POL"/>
    <property type="match status" value="1"/>
</dbReference>
<gene>
    <name evidence="5" type="ORF">FJTKL_08629</name>
</gene>
<dbReference type="Proteomes" id="UP001600888">
    <property type="component" value="Unassembled WGS sequence"/>
</dbReference>
<accession>A0ABR4ER45</accession>
<keyword evidence="6" id="KW-1185">Reference proteome</keyword>
<feature type="region of interest" description="Disordered" evidence="3">
    <location>
        <begin position="1"/>
        <end position="23"/>
    </location>
</feature>
<feature type="domain" description="Reverse transcriptase" evidence="4">
    <location>
        <begin position="90"/>
        <end position="376"/>
    </location>
</feature>
<evidence type="ECO:0000313" key="6">
    <source>
        <dbReference type="Proteomes" id="UP001600888"/>
    </source>
</evidence>